<dbReference type="GO" id="GO:0005096">
    <property type="term" value="F:GTPase activator activity"/>
    <property type="evidence" value="ECO:0007669"/>
    <property type="project" value="TreeGrafter"/>
</dbReference>
<dbReference type="AlphaFoldDB" id="A0A811ZEX5"/>
<protein>
    <submittedName>
        <fullName evidence="3">(raccoon dog) hypothetical protein</fullName>
    </submittedName>
</protein>
<evidence type="ECO:0000313" key="3">
    <source>
        <dbReference type="EMBL" id="CAD7687193.1"/>
    </source>
</evidence>
<organism evidence="3 4">
    <name type="scientific">Nyctereutes procyonoides</name>
    <name type="common">Raccoon dog</name>
    <name type="synonym">Canis procyonoides</name>
    <dbReference type="NCBI Taxonomy" id="34880"/>
    <lineage>
        <taxon>Eukaryota</taxon>
        <taxon>Metazoa</taxon>
        <taxon>Chordata</taxon>
        <taxon>Craniata</taxon>
        <taxon>Vertebrata</taxon>
        <taxon>Euteleostomi</taxon>
        <taxon>Mammalia</taxon>
        <taxon>Eutheria</taxon>
        <taxon>Laurasiatheria</taxon>
        <taxon>Carnivora</taxon>
        <taxon>Caniformia</taxon>
        <taxon>Canidae</taxon>
        <taxon>Nyctereutes</taxon>
    </lineage>
</organism>
<dbReference type="PANTHER" id="PTHR47219">
    <property type="entry name" value="RAB GTPASE-ACTIVATING PROTEIN 1-LIKE"/>
    <property type="match status" value="1"/>
</dbReference>
<name>A0A811ZEX5_NYCPR</name>
<dbReference type="PANTHER" id="PTHR47219:SF25">
    <property type="entry name" value="RAB-GAP TBC DOMAIN-CONTAINING PROTEIN"/>
    <property type="match status" value="1"/>
</dbReference>
<sequence length="178" mass="19561">MLKRWDHYLPSKKLRAGSTRESPHQVQGQAWLRLLNVDQVKARNAGKYQEMEAAALVSSGDIMQIDLDINRTFRSHTMFWDRYGVGQRALFHVLAAYLVYNTMSVPAPTSCPAGGLVLSAGDQRDSQLGPQLHSPEMPGRVSLLRDGQGAGYRPPRGGRACVPEGRGCPGPPRAPRLS</sequence>
<keyword evidence="4" id="KW-1185">Reference proteome</keyword>
<evidence type="ECO:0000256" key="1">
    <source>
        <dbReference type="SAM" id="MobiDB-lite"/>
    </source>
</evidence>
<reference evidence="3" key="1">
    <citation type="submission" date="2020-12" db="EMBL/GenBank/DDBJ databases">
        <authorList>
            <consortium name="Molecular Ecology Group"/>
        </authorList>
    </citation>
    <scope>NUCLEOTIDE SEQUENCE</scope>
    <source>
        <strain evidence="3">TBG_1078</strain>
    </source>
</reference>
<proteinExistence type="predicted"/>
<dbReference type="Gene3D" id="1.10.8.270">
    <property type="entry name" value="putative rabgap domain of human tbc1 domain family member 14 like domains"/>
    <property type="match status" value="1"/>
</dbReference>
<dbReference type="Proteomes" id="UP000645828">
    <property type="component" value="Unassembled WGS sequence"/>
</dbReference>
<feature type="compositionally biased region" description="Low complexity" evidence="1">
    <location>
        <begin position="151"/>
        <end position="166"/>
    </location>
</feature>
<dbReference type="GO" id="GO:0031267">
    <property type="term" value="F:small GTPase binding"/>
    <property type="evidence" value="ECO:0007669"/>
    <property type="project" value="TreeGrafter"/>
</dbReference>
<gene>
    <name evidence="3" type="ORF">NYPRO_LOCUS19986</name>
</gene>
<accession>A0A811ZEX5</accession>
<dbReference type="Pfam" id="PF00566">
    <property type="entry name" value="RabGAP-TBC"/>
    <property type="match status" value="1"/>
</dbReference>
<evidence type="ECO:0000259" key="2">
    <source>
        <dbReference type="Pfam" id="PF00566"/>
    </source>
</evidence>
<evidence type="ECO:0000313" key="4">
    <source>
        <dbReference type="Proteomes" id="UP000645828"/>
    </source>
</evidence>
<feature type="region of interest" description="Disordered" evidence="1">
    <location>
        <begin position="122"/>
        <end position="178"/>
    </location>
</feature>
<feature type="compositionally biased region" description="Pro residues" evidence="1">
    <location>
        <begin position="169"/>
        <end position="178"/>
    </location>
</feature>
<dbReference type="EMBL" id="CAJHUB010000763">
    <property type="protein sequence ID" value="CAD7687193.1"/>
    <property type="molecule type" value="Genomic_DNA"/>
</dbReference>
<dbReference type="InterPro" id="IPR050302">
    <property type="entry name" value="Rab_GAP_TBC_domain"/>
</dbReference>
<dbReference type="InterPro" id="IPR000195">
    <property type="entry name" value="Rab-GAP-TBC_dom"/>
</dbReference>
<dbReference type="SUPFAM" id="SSF47923">
    <property type="entry name" value="Ypt/Rab-GAP domain of gyp1p"/>
    <property type="match status" value="1"/>
</dbReference>
<comment type="caution">
    <text evidence="3">The sequence shown here is derived from an EMBL/GenBank/DDBJ whole genome shotgun (WGS) entry which is preliminary data.</text>
</comment>
<feature type="domain" description="Rab-GAP TBC" evidence="2">
    <location>
        <begin position="25"/>
        <end position="102"/>
    </location>
</feature>
<dbReference type="InterPro" id="IPR035969">
    <property type="entry name" value="Rab-GAP_TBC_sf"/>
</dbReference>